<feature type="domain" description="HTH araC/xylS-type" evidence="9">
    <location>
        <begin position="1266"/>
        <end position="1365"/>
    </location>
</feature>
<dbReference type="EC" id="2.7.13.3" evidence="2"/>
<dbReference type="InterPro" id="IPR009057">
    <property type="entry name" value="Homeodomain-like_sf"/>
</dbReference>
<feature type="coiled-coil region" evidence="8">
    <location>
        <begin position="830"/>
        <end position="857"/>
    </location>
</feature>
<evidence type="ECO:0000256" key="1">
    <source>
        <dbReference type="ARBA" id="ARBA00000085"/>
    </source>
</evidence>
<evidence type="ECO:0000256" key="5">
    <source>
        <dbReference type="ARBA" id="ARBA00023125"/>
    </source>
</evidence>
<dbReference type="InterPro" id="IPR004358">
    <property type="entry name" value="Sig_transdc_His_kin-like_C"/>
</dbReference>
<dbReference type="PANTHER" id="PTHR43547">
    <property type="entry name" value="TWO-COMPONENT HISTIDINE KINASE"/>
    <property type="match status" value="1"/>
</dbReference>
<dbReference type="InterPro" id="IPR003661">
    <property type="entry name" value="HisK_dim/P_dom"/>
</dbReference>
<keyword evidence="3 7" id="KW-0597">Phosphoprotein</keyword>
<sequence length="1365" mass="154508">MRVIIQVNIKQLILLLLVCLPMWLKGQSISSQYQLTRIDITQGLSGNQVNCLLKDSQGFMWFGTMSGLNRFDGYNFKVFRQDISDSASLSDNFITHLMEGPEGLLWITHRNGQNIYHPESGKFERNVRPTLQRYGIPGDSVSQIMQDNTGTYWFVLPKNGLFTYNPTTNKARKIALQNSGPVAAVAQDPSGHIWILLANGYLQELDARTYLPMFHTALPSQNGRSNQQEYQMMADNDGDLWIINNTDLQGIYYYQQRTASFTHYNQNTGALRLNNNIVRGVVQDNKGLIWIGTDHGGINIIDKNRQTIEYLTSNSENPKSLSQNSINALYRDNTGIIWIGTYKKGICYYHENIVKFPLYQHETFTTNTLPYNDVNRFVEDAAGNLWIGTNGGGLIYYDRTRNTYRQYLHNAGNPNSPSSNVIVSLWIDKQEKLWIGSYFGGLDCFDGNKFTHYKHNPADPASLSDNSVWEIFEDSKQRLWVGTLSGGLNILDRATGSFRHFANGAPNSIRSPYVSALLEDKAGNIWIGTADGVDVMSNDGRFTHYSSIDKQAGGLSNRNVICLFEDSRGLIWIGTHEGLNVYDPITRKITILRKEHGLPDNTVLNILEDSDSTLWMSTTNGIINLALLQRGPVFKISCKQYDESDGLQGREFNENAALKTRKGEIIFGGGNGFNIFYPHQIAVNTTIPPVVFTDFQIFNKSILPGEMLNGHQLLEQSITHTKQITLKYRENVFSISFAALNYFHPEKNQYAYQLEGFNSDWLTTDGAVRKATYTNLDPGEYIFRVKASNNDGIWTTTPLELHITILPPFWKTPLAFILYALMIIGALILARRVVLERERLRSRIEQEKQEAQRIHELDALKIRFFTNISHEFRTPLSLIITPLEKMISKGVESNIQQQLVLVQRNARRLLNLVNQLLDFRKMEVQEIKLHTTEGEIVSFIRELTTSFSDLSEKKQIHLDFHSSVKELHMQYDPDKIEKIIFNLLSNAFKFTPEHGNISVDVQLQHGAMLAIMVKDNGIGIPGEQQERIFERFFQHDIPGSLVNQGSGIGLSITREFVKLHGGTISVDSAPGMGSTFIILLPVRGLTQEPVTTPTVSTNILSAAVPADKAPAPYAGKKPVLLLVEDNEDFRFYLKDNLGMHFHIVDAANGKQGWELLQGTVPNLVVSDVNMPEMDGLELCRRIRQQQKLAHLPVILLTARASEEDQLEALDNGATDYITKPFNYEVLLSRLRNITSQQVSLKKTFQQHIEAHPEEIAISSQDELFLQQALQIVEKNISNPDFSVEELSRELHMSRVSAYKKLLSITGKTPLEFIRSIRLKRAAQLLGKSQLTIAEVAYEVGFNNPKYFAKYFKLEYGVLPSAYKNT</sequence>
<dbReference type="Gene3D" id="3.30.565.10">
    <property type="entry name" value="Histidine kinase-like ATPase, C-terminal domain"/>
    <property type="match status" value="1"/>
</dbReference>
<keyword evidence="8" id="KW-0175">Coiled coil</keyword>
<dbReference type="InterPro" id="IPR003594">
    <property type="entry name" value="HATPase_dom"/>
</dbReference>
<dbReference type="SUPFAM" id="SSF101898">
    <property type="entry name" value="NHL repeat"/>
    <property type="match status" value="1"/>
</dbReference>
<dbReference type="Pfam" id="PF00512">
    <property type="entry name" value="HisKA"/>
    <property type="match status" value="1"/>
</dbReference>
<dbReference type="SUPFAM" id="SSF47384">
    <property type="entry name" value="Homodimeric domain of signal transducing histidine kinase"/>
    <property type="match status" value="1"/>
</dbReference>
<dbReference type="SUPFAM" id="SSF52172">
    <property type="entry name" value="CheY-like"/>
    <property type="match status" value="1"/>
</dbReference>
<comment type="catalytic activity">
    <reaction evidence="1">
        <text>ATP + protein L-histidine = ADP + protein N-phospho-L-histidine.</text>
        <dbReference type="EC" id="2.7.13.3"/>
    </reaction>
</comment>
<feature type="modified residue" description="4-aspartylphosphate" evidence="7">
    <location>
        <position position="1167"/>
    </location>
</feature>
<evidence type="ECO:0000259" key="9">
    <source>
        <dbReference type="PROSITE" id="PS01124"/>
    </source>
</evidence>
<name>A0ABS7GLL4_9BACT</name>
<dbReference type="PROSITE" id="PS50110">
    <property type="entry name" value="RESPONSE_REGULATORY"/>
    <property type="match status" value="1"/>
</dbReference>
<dbReference type="PANTHER" id="PTHR43547:SF2">
    <property type="entry name" value="HYBRID SIGNAL TRANSDUCTION HISTIDINE KINASE C"/>
    <property type="match status" value="1"/>
</dbReference>
<dbReference type="Gene3D" id="2.60.40.10">
    <property type="entry name" value="Immunoglobulins"/>
    <property type="match status" value="1"/>
</dbReference>
<evidence type="ECO:0000256" key="3">
    <source>
        <dbReference type="ARBA" id="ARBA00022553"/>
    </source>
</evidence>
<evidence type="ECO:0000313" key="12">
    <source>
        <dbReference type="EMBL" id="MBW8687572.1"/>
    </source>
</evidence>
<dbReference type="EMBL" id="JAICCF010000005">
    <property type="protein sequence ID" value="MBW8687572.1"/>
    <property type="molecule type" value="Genomic_DNA"/>
</dbReference>
<dbReference type="InterPro" id="IPR011123">
    <property type="entry name" value="Y_Y_Y"/>
</dbReference>
<dbReference type="Gene3D" id="1.10.10.60">
    <property type="entry name" value="Homeodomain-like"/>
    <property type="match status" value="1"/>
</dbReference>
<comment type="caution">
    <text evidence="12">The sequence shown here is derived from an EMBL/GenBank/DDBJ whole genome shotgun (WGS) entry which is preliminary data.</text>
</comment>
<dbReference type="PROSITE" id="PS00041">
    <property type="entry name" value="HTH_ARAC_FAMILY_1"/>
    <property type="match status" value="1"/>
</dbReference>
<dbReference type="CDD" id="cd17574">
    <property type="entry name" value="REC_OmpR"/>
    <property type="match status" value="1"/>
</dbReference>
<evidence type="ECO:0000259" key="10">
    <source>
        <dbReference type="PROSITE" id="PS50109"/>
    </source>
</evidence>
<dbReference type="InterPro" id="IPR001789">
    <property type="entry name" value="Sig_transdc_resp-reg_receiver"/>
</dbReference>
<dbReference type="SMART" id="SM00387">
    <property type="entry name" value="HATPase_c"/>
    <property type="match status" value="1"/>
</dbReference>
<keyword evidence="5" id="KW-0238">DNA-binding</keyword>
<evidence type="ECO:0000256" key="8">
    <source>
        <dbReference type="SAM" id="Coils"/>
    </source>
</evidence>
<dbReference type="CDD" id="cd16922">
    <property type="entry name" value="HATPase_EvgS-ArcB-TorS-like"/>
    <property type="match status" value="1"/>
</dbReference>
<gene>
    <name evidence="12" type="ORF">K1Y79_24760</name>
</gene>
<dbReference type="Pfam" id="PF00072">
    <property type="entry name" value="Response_reg"/>
    <property type="match status" value="1"/>
</dbReference>
<dbReference type="Gene3D" id="1.10.287.130">
    <property type="match status" value="1"/>
</dbReference>
<dbReference type="PROSITE" id="PS50109">
    <property type="entry name" value="HIS_KIN"/>
    <property type="match status" value="1"/>
</dbReference>
<dbReference type="InterPro" id="IPR036890">
    <property type="entry name" value="HATPase_C_sf"/>
</dbReference>
<dbReference type="SUPFAM" id="SSF55874">
    <property type="entry name" value="ATPase domain of HSP90 chaperone/DNA topoisomerase II/histidine kinase"/>
    <property type="match status" value="1"/>
</dbReference>
<dbReference type="InterPro" id="IPR018060">
    <property type="entry name" value="HTH_AraC"/>
</dbReference>
<proteinExistence type="predicted"/>
<dbReference type="InterPro" id="IPR036097">
    <property type="entry name" value="HisK_dim/P_sf"/>
</dbReference>
<dbReference type="Gene3D" id="3.40.50.2300">
    <property type="match status" value="1"/>
</dbReference>
<dbReference type="InterPro" id="IPR011110">
    <property type="entry name" value="Reg_prop"/>
</dbReference>
<dbReference type="Pfam" id="PF12833">
    <property type="entry name" value="HTH_18"/>
    <property type="match status" value="1"/>
</dbReference>
<keyword evidence="13" id="KW-1185">Reference proteome</keyword>
<evidence type="ECO:0000256" key="7">
    <source>
        <dbReference type="PROSITE-ProRule" id="PRU00169"/>
    </source>
</evidence>
<evidence type="ECO:0000313" key="13">
    <source>
        <dbReference type="Proteomes" id="UP000812961"/>
    </source>
</evidence>
<keyword evidence="6" id="KW-0804">Transcription</keyword>
<dbReference type="PRINTS" id="PR00344">
    <property type="entry name" value="BCTRLSENSOR"/>
</dbReference>
<keyword evidence="4" id="KW-0805">Transcription regulation</keyword>
<dbReference type="SUPFAM" id="SSF46689">
    <property type="entry name" value="Homeodomain-like"/>
    <property type="match status" value="1"/>
</dbReference>
<dbReference type="InterPro" id="IPR018062">
    <property type="entry name" value="HTH_AraC-typ_CS"/>
</dbReference>
<dbReference type="CDD" id="cd00082">
    <property type="entry name" value="HisKA"/>
    <property type="match status" value="1"/>
</dbReference>
<feature type="domain" description="Response regulatory" evidence="11">
    <location>
        <begin position="1119"/>
        <end position="1234"/>
    </location>
</feature>
<dbReference type="SMART" id="SM00388">
    <property type="entry name" value="HisKA"/>
    <property type="match status" value="1"/>
</dbReference>
<protein>
    <recommendedName>
        <fullName evidence="2">histidine kinase</fullName>
        <ecNumber evidence="2">2.7.13.3</ecNumber>
    </recommendedName>
</protein>
<dbReference type="PROSITE" id="PS01124">
    <property type="entry name" value="HTH_ARAC_FAMILY_2"/>
    <property type="match status" value="1"/>
</dbReference>
<dbReference type="SMART" id="SM00448">
    <property type="entry name" value="REC"/>
    <property type="match status" value="1"/>
</dbReference>
<dbReference type="Proteomes" id="UP000812961">
    <property type="component" value="Unassembled WGS sequence"/>
</dbReference>
<evidence type="ECO:0000256" key="2">
    <source>
        <dbReference type="ARBA" id="ARBA00012438"/>
    </source>
</evidence>
<evidence type="ECO:0000256" key="4">
    <source>
        <dbReference type="ARBA" id="ARBA00023015"/>
    </source>
</evidence>
<accession>A0ABS7GLL4</accession>
<evidence type="ECO:0000259" key="11">
    <source>
        <dbReference type="PROSITE" id="PS50110"/>
    </source>
</evidence>
<dbReference type="InterPro" id="IPR011006">
    <property type="entry name" value="CheY-like_superfamily"/>
</dbReference>
<dbReference type="Pfam" id="PF07495">
    <property type="entry name" value="Y_Y_Y"/>
    <property type="match status" value="1"/>
</dbReference>
<dbReference type="Gene3D" id="2.130.10.10">
    <property type="entry name" value="YVTN repeat-like/Quinoprotein amine dehydrogenase"/>
    <property type="match status" value="2"/>
</dbReference>
<reference evidence="12 13" key="1">
    <citation type="submission" date="2021-08" db="EMBL/GenBank/DDBJ databases">
        <title>The genome sequence of Chitinophaga sp. B61.</title>
        <authorList>
            <person name="Zhang X."/>
        </authorList>
    </citation>
    <scope>NUCLEOTIDE SEQUENCE [LARGE SCALE GENOMIC DNA]</scope>
    <source>
        <strain evidence="12 13">B61</strain>
    </source>
</reference>
<dbReference type="SUPFAM" id="SSF63829">
    <property type="entry name" value="Calcium-dependent phosphotriesterase"/>
    <property type="match status" value="2"/>
</dbReference>
<dbReference type="InterPro" id="IPR015943">
    <property type="entry name" value="WD40/YVTN_repeat-like_dom_sf"/>
</dbReference>
<evidence type="ECO:0000256" key="6">
    <source>
        <dbReference type="ARBA" id="ARBA00023163"/>
    </source>
</evidence>
<dbReference type="SMART" id="SM00342">
    <property type="entry name" value="HTH_ARAC"/>
    <property type="match status" value="1"/>
</dbReference>
<dbReference type="Pfam" id="PF02518">
    <property type="entry name" value="HATPase_c"/>
    <property type="match status" value="1"/>
</dbReference>
<dbReference type="InterPro" id="IPR013783">
    <property type="entry name" value="Ig-like_fold"/>
</dbReference>
<feature type="domain" description="Histidine kinase" evidence="10">
    <location>
        <begin position="867"/>
        <end position="1084"/>
    </location>
</feature>
<organism evidence="12 13">
    <name type="scientific">Chitinophaga rhizophila</name>
    <dbReference type="NCBI Taxonomy" id="2866212"/>
    <lineage>
        <taxon>Bacteria</taxon>
        <taxon>Pseudomonadati</taxon>
        <taxon>Bacteroidota</taxon>
        <taxon>Chitinophagia</taxon>
        <taxon>Chitinophagales</taxon>
        <taxon>Chitinophagaceae</taxon>
        <taxon>Chitinophaga</taxon>
    </lineage>
</organism>
<dbReference type="Pfam" id="PF07494">
    <property type="entry name" value="Reg_prop"/>
    <property type="match status" value="8"/>
</dbReference>
<dbReference type="InterPro" id="IPR005467">
    <property type="entry name" value="His_kinase_dom"/>
</dbReference>